<name>A0A498RAH3_9FIRM</name>
<protein>
    <submittedName>
        <fullName evidence="1">Uncharacterized protein</fullName>
    </submittedName>
</protein>
<organism evidence="1 2">
    <name type="scientific">Lucifera butyrica</name>
    <dbReference type="NCBI Taxonomy" id="1351585"/>
    <lineage>
        <taxon>Bacteria</taxon>
        <taxon>Bacillati</taxon>
        <taxon>Bacillota</taxon>
        <taxon>Negativicutes</taxon>
        <taxon>Veillonellales</taxon>
        <taxon>Veillonellaceae</taxon>
        <taxon>Lucifera</taxon>
    </lineage>
</organism>
<dbReference type="AlphaFoldDB" id="A0A498RAH3"/>
<keyword evidence="2" id="KW-1185">Reference proteome</keyword>
<gene>
    <name evidence="1" type="ORF">LUCI_3434</name>
</gene>
<reference evidence="1 2" key="1">
    <citation type="submission" date="2018-06" db="EMBL/GenBank/DDBJ databases">
        <authorList>
            <person name="Strepis N."/>
        </authorList>
    </citation>
    <scope>NUCLEOTIDE SEQUENCE [LARGE SCALE GENOMIC DNA]</scope>
    <source>
        <strain evidence="1">LUCI</strain>
    </source>
</reference>
<dbReference type="Proteomes" id="UP000277811">
    <property type="component" value="Unassembled WGS sequence"/>
</dbReference>
<accession>A0A498RAH3</accession>
<evidence type="ECO:0000313" key="1">
    <source>
        <dbReference type="EMBL" id="VBB08169.1"/>
    </source>
</evidence>
<proteinExistence type="predicted"/>
<dbReference type="EMBL" id="UPPP01000083">
    <property type="protein sequence ID" value="VBB08169.1"/>
    <property type="molecule type" value="Genomic_DNA"/>
</dbReference>
<evidence type="ECO:0000313" key="2">
    <source>
        <dbReference type="Proteomes" id="UP000277811"/>
    </source>
</evidence>
<sequence>MTFRGKRVYCLMASVAGPFLSRFICLQSHRTGKIWYNITVMNLIVKWEAKLVEKIIMKRGKDI</sequence>